<proteinExistence type="predicted"/>
<evidence type="ECO:0000256" key="2">
    <source>
        <dbReference type="ARBA" id="ARBA00022771"/>
    </source>
</evidence>
<dbReference type="SMART" id="SM00249">
    <property type="entry name" value="PHD"/>
    <property type="match status" value="1"/>
</dbReference>
<dbReference type="OrthoDB" id="436852at2759"/>
<dbReference type="Proteomes" id="UP000276133">
    <property type="component" value="Unassembled WGS sequence"/>
</dbReference>
<dbReference type="Pfam" id="PF00628">
    <property type="entry name" value="PHD"/>
    <property type="match status" value="1"/>
</dbReference>
<sequence length="110" mass="12845">MGVMGGCLESMILLDGNEIPKRSILLYNDLRDSCFQFLDYFDEDGFEMLRSIIHSIDTNWFCEKCKCPIVDENHDSIACDYCYKWSHFKCVGISKFKANKLDKWFCNPCS</sequence>
<dbReference type="InterPro" id="IPR019787">
    <property type="entry name" value="Znf_PHD-finger"/>
</dbReference>
<organism evidence="6 7">
    <name type="scientific">Brachionus plicatilis</name>
    <name type="common">Marine rotifer</name>
    <name type="synonym">Brachionus muelleri</name>
    <dbReference type="NCBI Taxonomy" id="10195"/>
    <lineage>
        <taxon>Eukaryota</taxon>
        <taxon>Metazoa</taxon>
        <taxon>Spiralia</taxon>
        <taxon>Gnathifera</taxon>
        <taxon>Rotifera</taxon>
        <taxon>Eurotatoria</taxon>
        <taxon>Monogononta</taxon>
        <taxon>Pseudotrocha</taxon>
        <taxon>Ploima</taxon>
        <taxon>Brachionidae</taxon>
        <taxon>Brachionus</taxon>
    </lineage>
</organism>
<dbReference type="GO" id="GO:0008270">
    <property type="term" value="F:zinc ion binding"/>
    <property type="evidence" value="ECO:0007669"/>
    <property type="project" value="UniProtKB-KW"/>
</dbReference>
<evidence type="ECO:0000313" key="6">
    <source>
        <dbReference type="EMBL" id="RNA06182.1"/>
    </source>
</evidence>
<evidence type="ECO:0000256" key="1">
    <source>
        <dbReference type="ARBA" id="ARBA00022723"/>
    </source>
</evidence>
<keyword evidence="1" id="KW-0479">Metal-binding</keyword>
<dbReference type="Gene3D" id="3.30.40.10">
    <property type="entry name" value="Zinc/RING finger domain, C3HC4 (zinc finger)"/>
    <property type="match status" value="1"/>
</dbReference>
<keyword evidence="2 4" id="KW-0863">Zinc-finger</keyword>
<dbReference type="InterPro" id="IPR011011">
    <property type="entry name" value="Znf_FYVE_PHD"/>
</dbReference>
<evidence type="ECO:0000313" key="7">
    <source>
        <dbReference type="Proteomes" id="UP000276133"/>
    </source>
</evidence>
<gene>
    <name evidence="6" type="ORF">BpHYR1_029388</name>
</gene>
<feature type="domain" description="PHD-type" evidence="5">
    <location>
        <begin position="59"/>
        <end position="110"/>
    </location>
</feature>
<dbReference type="AlphaFoldDB" id="A0A3M7Q4R6"/>
<evidence type="ECO:0000259" key="5">
    <source>
        <dbReference type="PROSITE" id="PS50016"/>
    </source>
</evidence>
<protein>
    <recommendedName>
        <fullName evidence="5">PHD-type domain-containing protein</fullName>
    </recommendedName>
</protein>
<keyword evidence="7" id="KW-1185">Reference proteome</keyword>
<dbReference type="InterPro" id="IPR001965">
    <property type="entry name" value="Znf_PHD"/>
</dbReference>
<dbReference type="SUPFAM" id="SSF57903">
    <property type="entry name" value="FYVE/PHD zinc finger"/>
    <property type="match status" value="1"/>
</dbReference>
<keyword evidence="3" id="KW-0862">Zinc</keyword>
<dbReference type="EMBL" id="REGN01007463">
    <property type="protein sequence ID" value="RNA06182.1"/>
    <property type="molecule type" value="Genomic_DNA"/>
</dbReference>
<name>A0A3M7Q4R6_BRAPC</name>
<dbReference type="PROSITE" id="PS50016">
    <property type="entry name" value="ZF_PHD_2"/>
    <property type="match status" value="1"/>
</dbReference>
<accession>A0A3M7Q4R6</accession>
<evidence type="ECO:0000256" key="4">
    <source>
        <dbReference type="PROSITE-ProRule" id="PRU00146"/>
    </source>
</evidence>
<comment type="caution">
    <text evidence="6">The sequence shown here is derived from an EMBL/GenBank/DDBJ whole genome shotgun (WGS) entry which is preliminary data.</text>
</comment>
<evidence type="ECO:0000256" key="3">
    <source>
        <dbReference type="ARBA" id="ARBA00022833"/>
    </source>
</evidence>
<reference evidence="6 7" key="1">
    <citation type="journal article" date="2018" name="Sci. Rep.">
        <title>Genomic signatures of local adaptation to the degree of environmental predictability in rotifers.</title>
        <authorList>
            <person name="Franch-Gras L."/>
            <person name="Hahn C."/>
            <person name="Garcia-Roger E.M."/>
            <person name="Carmona M.J."/>
            <person name="Serra M."/>
            <person name="Gomez A."/>
        </authorList>
    </citation>
    <scope>NUCLEOTIDE SEQUENCE [LARGE SCALE GENOMIC DNA]</scope>
    <source>
        <strain evidence="6">HYR1</strain>
    </source>
</reference>
<dbReference type="InterPro" id="IPR013083">
    <property type="entry name" value="Znf_RING/FYVE/PHD"/>
</dbReference>